<protein>
    <submittedName>
        <fullName evidence="2">Uncharacterized protein</fullName>
    </submittedName>
</protein>
<evidence type="ECO:0000313" key="3">
    <source>
        <dbReference type="Proteomes" id="UP000663843"/>
    </source>
</evidence>
<dbReference type="EMBL" id="CAJMWT010001575">
    <property type="protein sequence ID" value="CAE6410170.1"/>
    <property type="molecule type" value="Genomic_DNA"/>
</dbReference>
<feature type="compositionally biased region" description="Polar residues" evidence="1">
    <location>
        <begin position="39"/>
        <end position="61"/>
    </location>
</feature>
<reference evidence="2" key="1">
    <citation type="submission" date="2021-01" db="EMBL/GenBank/DDBJ databases">
        <authorList>
            <person name="Kaushik A."/>
        </authorList>
    </citation>
    <scope>NUCLEOTIDE SEQUENCE</scope>
    <source>
        <strain evidence="2">AG2-2IIIB</strain>
    </source>
</reference>
<name>A0A8H2WVA9_9AGAM</name>
<dbReference type="Proteomes" id="UP000663843">
    <property type="component" value="Unassembled WGS sequence"/>
</dbReference>
<organism evidence="2 3">
    <name type="scientific">Rhizoctonia solani</name>
    <dbReference type="NCBI Taxonomy" id="456999"/>
    <lineage>
        <taxon>Eukaryota</taxon>
        <taxon>Fungi</taxon>
        <taxon>Dikarya</taxon>
        <taxon>Basidiomycota</taxon>
        <taxon>Agaricomycotina</taxon>
        <taxon>Agaricomycetes</taxon>
        <taxon>Cantharellales</taxon>
        <taxon>Ceratobasidiaceae</taxon>
        <taxon>Rhizoctonia</taxon>
    </lineage>
</organism>
<gene>
    <name evidence="2" type="ORF">RDB_LOCUS43357</name>
</gene>
<evidence type="ECO:0000256" key="1">
    <source>
        <dbReference type="SAM" id="MobiDB-lite"/>
    </source>
</evidence>
<accession>A0A8H2WVA9</accession>
<evidence type="ECO:0000313" key="2">
    <source>
        <dbReference type="EMBL" id="CAE6410170.1"/>
    </source>
</evidence>
<comment type="caution">
    <text evidence="2">The sequence shown here is derived from an EMBL/GenBank/DDBJ whole genome shotgun (WGS) entry which is preliminary data.</text>
</comment>
<dbReference type="AlphaFoldDB" id="A0A8H2WVA9"/>
<proteinExistence type="predicted"/>
<feature type="region of interest" description="Disordered" evidence="1">
    <location>
        <begin position="35"/>
        <end position="61"/>
    </location>
</feature>
<sequence>MAQIELKAEDLYDKDKADLGTVVWTMSLLCSNVPRKVSPRSSQSASVPTDSSPRSETHSYNSWAPCGILSLGSWRVPPWSSLHSPTVAETESADLVPGDMVAFEFKIGDVVPSIGVLPRPSTCRLTRLL</sequence>